<dbReference type="OrthoDB" id="533114at2759"/>
<dbReference type="EMBL" id="BNCP01000039">
    <property type="protein sequence ID" value="GIL87294.1"/>
    <property type="molecule type" value="Genomic_DNA"/>
</dbReference>
<sequence length="161" mass="17738">MSLGRAKYSTRQAGSPAACRRRAPAMAAPSKLIRGPKRASLQVMTYRTEKGEKLLKTAHEYVRLTGEAGRLTRAELAARLEPLLEPRGVSFLADHVIYPQNRTKNVNQLVESLTRQHAAYEHLVYRPVVAAVNEEAGAVFAAIYYVLRNKGPVLEAAEPTG</sequence>
<name>A0A8J4CXA9_9CHLO</name>
<evidence type="ECO:0000313" key="2">
    <source>
        <dbReference type="EMBL" id="GIL87294.1"/>
    </source>
</evidence>
<organism evidence="2 3">
    <name type="scientific">Volvox reticuliferus</name>
    <dbReference type="NCBI Taxonomy" id="1737510"/>
    <lineage>
        <taxon>Eukaryota</taxon>
        <taxon>Viridiplantae</taxon>
        <taxon>Chlorophyta</taxon>
        <taxon>core chlorophytes</taxon>
        <taxon>Chlorophyceae</taxon>
        <taxon>CS clade</taxon>
        <taxon>Chlamydomonadales</taxon>
        <taxon>Volvocaceae</taxon>
        <taxon>Volvox</taxon>
    </lineage>
</organism>
<gene>
    <name evidence="2" type="ORF">Vretifemale_15354</name>
</gene>
<comment type="caution">
    <text evidence="2">The sequence shown here is derived from an EMBL/GenBank/DDBJ whole genome shotgun (WGS) entry which is preliminary data.</text>
</comment>
<evidence type="ECO:0000256" key="1">
    <source>
        <dbReference type="SAM" id="MobiDB-lite"/>
    </source>
</evidence>
<dbReference type="Proteomes" id="UP000747110">
    <property type="component" value="Unassembled WGS sequence"/>
</dbReference>
<feature type="non-terminal residue" evidence="2">
    <location>
        <position position="1"/>
    </location>
</feature>
<proteinExistence type="predicted"/>
<evidence type="ECO:0000313" key="3">
    <source>
        <dbReference type="Proteomes" id="UP000747110"/>
    </source>
</evidence>
<dbReference type="AlphaFoldDB" id="A0A8J4CXA9"/>
<feature type="region of interest" description="Disordered" evidence="1">
    <location>
        <begin position="1"/>
        <end position="29"/>
    </location>
</feature>
<accession>A0A8J4CXA9</accession>
<keyword evidence="3" id="KW-1185">Reference proteome</keyword>
<reference evidence="2" key="1">
    <citation type="journal article" date="2021" name="Proc. Natl. Acad. Sci. U.S.A.">
        <title>Three genomes in the algal genus Volvox reveal the fate of a haploid sex-determining region after a transition to homothallism.</title>
        <authorList>
            <person name="Yamamoto K."/>
            <person name="Hamaji T."/>
            <person name="Kawai-Toyooka H."/>
            <person name="Matsuzaki R."/>
            <person name="Takahashi F."/>
            <person name="Nishimura Y."/>
            <person name="Kawachi M."/>
            <person name="Noguchi H."/>
            <person name="Minakuchi Y."/>
            <person name="Umen J.G."/>
            <person name="Toyoda A."/>
            <person name="Nozaki H."/>
        </authorList>
    </citation>
    <scope>NUCLEOTIDE SEQUENCE</scope>
    <source>
        <strain evidence="2">NIES-3786</strain>
    </source>
</reference>
<protein>
    <submittedName>
        <fullName evidence="2">Uncharacterized protein</fullName>
    </submittedName>
</protein>